<evidence type="ECO:0000256" key="2">
    <source>
        <dbReference type="ARBA" id="ARBA00009874"/>
    </source>
</evidence>
<evidence type="ECO:0000256" key="9">
    <source>
        <dbReference type="ARBA" id="ARBA00023128"/>
    </source>
</evidence>
<feature type="compositionally biased region" description="Basic and acidic residues" evidence="12">
    <location>
        <begin position="1"/>
        <end position="11"/>
    </location>
</feature>
<keyword evidence="11" id="KW-0675">Receptor</keyword>
<name>I2H2E5_HENB6</name>
<comment type="subcellular location">
    <subcellularLocation>
        <location evidence="1">Mitochondrion outer membrane</location>
        <topology evidence="1">Single-pass membrane protein</topology>
    </subcellularLocation>
</comment>
<dbReference type="GeneID" id="14495651"/>
<keyword evidence="8" id="KW-0811">Translocation</keyword>
<evidence type="ECO:0000313" key="15">
    <source>
        <dbReference type="Proteomes" id="UP000002866"/>
    </source>
</evidence>
<dbReference type="EMBL" id="HE806319">
    <property type="protein sequence ID" value="CCH60547.1"/>
    <property type="molecule type" value="Genomic_DNA"/>
</dbReference>
<keyword evidence="5" id="KW-1000">Mitochondrion outer membrane</keyword>
<evidence type="ECO:0000256" key="3">
    <source>
        <dbReference type="ARBA" id="ARBA00022448"/>
    </source>
</evidence>
<gene>
    <name evidence="14" type="primary">TBLA0D00370</name>
    <name evidence="14" type="ORF">TBLA_0D00370</name>
</gene>
<dbReference type="PANTHER" id="PTHR12504:SF0">
    <property type="entry name" value="MITOCHONDRIAL IMPORT RECEPTOR SUBUNIT TOM22 HOMOLOG"/>
    <property type="match status" value="1"/>
</dbReference>
<evidence type="ECO:0000256" key="12">
    <source>
        <dbReference type="SAM" id="MobiDB-lite"/>
    </source>
</evidence>
<dbReference type="RefSeq" id="XP_004180066.1">
    <property type="nucleotide sequence ID" value="XM_004180018.1"/>
</dbReference>
<evidence type="ECO:0000256" key="5">
    <source>
        <dbReference type="ARBA" id="ARBA00022787"/>
    </source>
</evidence>
<evidence type="ECO:0000256" key="11">
    <source>
        <dbReference type="ARBA" id="ARBA00023170"/>
    </source>
</evidence>
<proteinExistence type="inferred from homology"/>
<protein>
    <recommendedName>
        <fullName evidence="16">Mitochondrial import receptor subunit TOM22</fullName>
    </recommendedName>
</protein>
<feature type="compositionally biased region" description="Acidic residues" evidence="12">
    <location>
        <begin position="32"/>
        <end position="53"/>
    </location>
</feature>
<organism evidence="14 15">
    <name type="scientific">Henningerozyma blattae (strain ATCC 34711 / CBS 6284 / DSM 70876 / NBRC 10599 / NRRL Y-10934 / UCD 77-7)</name>
    <name type="common">Yeast</name>
    <name type="synonym">Tetrapisispora blattae</name>
    <dbReference type="NCBI Taxonomy" id="1071380"/>
    <lineage>
        <taxon>Eukaryota</taxon>
        <taxon>Fungi</taxon>
        <taxon>Dikarya</taxon>
        <taxon>Ascomycota</taxon>
        <taxon>Saccharomycotina</taxon>
        <taxon>Saccharomycetes</taxon>
        <taxon>Saccharomycetales</taxon>
        <taxon>Saccharomycetaceae</taxon>
        <taxon>Henningerozyma</taxon>
    </lineage>
</organism>
<evidence type="ECO:0000256" key="10">
    <source>
        <dbReference type="ARBA" id="ARBA00023136"/>
    </source>
</evidence>
<keyword evidence="7 13" id="KW-1133">Transmembrane helix</keyword>
<dbReference type="CDD" id="cd22884">
    <property type="entry name" value="TOM22"/>
    <property type="match status" value="1"/>
</dbReference>
<feature type="transmembrane region" description="Helical" evidence="13">
    <location>
        <begin position="98"/>
        <end position="119"/>
    </location>
</feature>
<dbReference type="AlphaFoldDB" id="I2H2E5"/>
<dbReference type="HOGENOM" id="CLU_094333_1_0_1"/>
<sequence length="156" mass="17217">MVELTEVRESGEDQLAQTSAINDKGPLLSDINDNDDKNDDDDDDDDDDDSTFDQDETIWERIEALKDMVPPKQRHQISGGLSTIGSTIRGVFNKSFSLTWIITTSALLLGVPLSLSILAEQQLIEMERSFDLQKDANELLGQQENKESSGNATATA</sequence>
<dbReference type="OMA" id="QGAQHML"/>
<dbReference type="Pfam" id="PF04281">
    <property type="entry name" value="Tom22"/>
    <property type="match status" value="1"/>
</dbReference>
<keyword evidence="4 13" id="KW-0812">Transmembrane</keyword>
<dbReference type="GO" id="GO:0005741">
    <property type="term" value="C:mitochondrial outer membrane"/>
    <property type="evidence" value="ECO:0007669"/>
    <property type="project" value="UniProtKB-SubCell"/>
</dbReference>
<keyword evidence="15" id="KW-1185">Reference proteome</keyword>
<evidence type="ECO:0000256" key="13">
    <source>
        <dbReference type="SAM" id="Phobius"/>
    </source>
</evidence>
<dbReference type="InterPro" id="IPR005683">
    <property type="entry name" value="Tom22"/>
</dbReference>
<dbReference type="OrthoDB" id="10016939at2759"/>
<keyword evidence="6" id="KW-0653">Protein transport</keyword>
<dbReference type="FunCoup" id="I2H2E5">
    <property type="interactions" value="315"/>
</dbReference>
<evidence type="ECO:0000313" key="14">
    <source>
        <dbReference type="EMBL" id="CCH60547.1"/>
    </source>
</evidence>
<reference evidence="14 15" key="1">
    <citation type="journal article" date="2011" name="Proc. Natl. Acad. Sci. U.S.A.">
        <title>Evolutionary erosion of yeast sex chromosomes by mating-type switching accidents.</title>
        <authorList>
            <person name="Gordon J.L."/>
            <person name="Armisen D."/>
            <person name="Proux-Wera E."/>
            <person name="Oheigeartaigh S.S."/>
            <person name="Byrne K.P."/>
            <person name="Wolfe K.H."/>
        </authorList>
    </citation>
    <scope>NUCLEOTIDE SEQUENCE [LARGE SCALE GENOMIC DNA]</scope>
    <source>
        <strain evidence="15">ATCC 34711 / CBS 6284 / DSM 70876 / NBRC 10599 / NRRL Y-10934 / UCD 77-7</strain>
    </source>
</reference>
<dbReference type="Proteomes" id="UP000002866">
    <property type="component" value="Chromosome 4"/>
</dbReference>
<dbReference type="eggNOG" id="KOG4111">
    <property type="taxonomic scope" value="Eukaryota"/>
</dbReference>
<keyword evidence="9" id="KW-0496">Mitochondrion</keyword>
<keyword evidence="3" id="KW-0813">Transport</keyword>
<evidence type="ECO:0000256" key="7">
    <source>
        <dbReference type="ARBA" id="ARBA00022989"/>
    </source>
</evidence>
<comment type="similarity">
    <text evidence="2">Belongs to the Tom22 family.</text>
</comment>
<evidence type="ECO:0008006" key="16">
    <source>
        <dbReference type="Google" id="ProtNLM"/>
    </source>
</evidence>
<dbReference type="KEGG" id="tbl:TBLA_0D00370"/>
<evidence type="ECO:0000256" key="8">
    <source>
        <dbReference type="ARBA" id="ARBA00023010"/>
    </source>
</evidence>
<accession>I2H2E5</accession>
<evidence type="ECO:0000256" key="4">
    <source>
        <dbReference type="ARBA" id="ARBA00022692"/>
    </source>
</evidence>
<dbReference type="PANTHER" id="PTHR12504">
    <property type="entry name" value="MITOCHONDRIAL IMPORT RECEPTOR SUBUNIT TOM22"/>
    <property type="match status" value="1"/>
</dbReference>
<dbReference type="STRING" id="1071380.I2H2E5"/>
<feature type="region of interest" description="Disordered" evidence="12">
    <location>
        <begin position="1"/>
        <end position="53"/>
    </location>
</feature>
<dbReference type="GO" id="GO:0006886">
    <property type="term" value="P:intracellular protein transport"/>
    <property type="evidence" value="ECO:0007669"/>
    <property type="project" value="InterPro"/>
</dbReference>
<evidence type="ECO:0000256" key="6">
    <source>
        <dbReference type="ARBA" id="ARBA00022927"/>
    </source>
</evidence>
<keyword evidence="10 13" id="KW-0472">Membrane</keyword>
<evidence type="ECO:0000256" key="1">
    <source>
        <dbReference type="ARBA" id="ARBA00004572"/>
    </source>
</evidence>
<dbReference type="InParanoid" id="I2H2E5"/>